<accession>B1VE95</accession>
<dbReference type="PROSITE" id="PS51704">
    <property type="entry name" value="GP_PDE"/>
    <property type="match status" value="1"/>
</dbReference>
<dbReference type="AlphaFoldDB" id="B1VE95"/>
<dbReference type="Pfam" id="PF03009">
    <property type="entry name" value="GDPD"/>
    <property type="match status" value="1"/>
</dbReference>
<dbReference type="SUPFAM" id="SSF51695">
    <property type="entry name" value="PLC-like phosphodiesterases"/>
    <property type="match status" value="1"/>
</dbReference>
<dbReference type="GO" id="GO:0008081">
    <property type="term" value="F:phosphoric diester hydrolase activity"/>
    <property type="evidence" value="ECO:0007669"/>
    <property type="project" value="InterPro"/>
</dbReference>
<dbReference type="PANTHER" id="PTHR46211:SF13">
    <property type="entry name" value="GLYCEROPHOSPHODIESTER PHOSPHODIESTERASE 1-RELATED"/>
    <property type="match status" value="1"/>
</dbReference>
<dbReference type="InterPro" id="IPR017946">
    <property type="entry name" value="PLC-like_Pdiesterase_TIM-brl"/>
</dbReference>
<evidence type="ECO:0000313" key="2">
    <source>
        <dbReference type="EMBL" id="CAQ04084.1"/>
    </source>
</evidence>
<keyword evidence="2" id="KW-0378">Hydrolase</keyword>
<gene>
    <name evidence="2" type="ordered locus">cu0124</name>
</gene>
<dbReference type="InterPro" id="IPR030395">
    <property type="entry name" value="GP_PDE_dom"/>
</dbReference>
<sequence>MGRGVSVGWDAEHAWSKRGIRCGGKSGRKGGVQHEVKIIAHRGASKHRPEHTIGAYELAAAQGADGYECDIRLTRDGHAVCIHDRTVDRVSDGMGAVSRMTLAELKALNFGTSTRPAGVLELRELLEFLQDIRHSAGAGQPELFIETKHPHVRSLQVEVEMHRQLAAAGLAGGEGIYLISFDSWSLWRSRRINPQVERIQLRRKYHPPTRPLLRGSGIARRAGWSIEQAMASIRGDRRGAPADYIWTVDQAEQLRWIAQRGARWVATNYPGEAAGWLQNSAGGGAGQA</sequence>
<feature type="domain" description="GP-PDE" evidence="1">
    <location>
        <begin position="36"/>
        <end position="277"/>
    </location>
</feature>
<organism evidence="2 3">
    <name type="scientific">Corynebacterium urealyticum (strain ATCC 43042 / DSM 7109)</name>
    <dbReference type="NCBI Taxonomy" id="504474"/>
    <lineage>
        <taxon>Bacteria</taxon>
        <taxon>Bacillati</taxon>
        <taxon>Actinomycetota</taxon>
        <taxon>Actinomycetes</taxon>
        <taxon>Mycobacteriales</taxon>
        <taxon>Corynebacteriaceae</taxon>
        <taxon>Corynebacterium</taxon>
    </lineage>
</organism>
<dbReference type="HOGENOM" id="CLU_030006_3_0_11"/>
<dbReference type="PANTHER" id="PTHR46211">
    <property type="entry name" value="GLYCEROPHOSPHORYL DIESTER PHOSPHODIESTERASE"/>
    <property type="match status" value="1"/>
</dbReference>
<dbReference type="STRING" id="504474.cu0124"/>
<proteinExistence type="predicted"/>
<dbReference type="Proteomes" id="UP000001727">
    <property type="component" value="Chromosome"/>
</dbReference>
<dbReference type="eggNOG" id="COG0584">
    <property type="taxonomic scope" value="Bacteria"/>
</dbReference>
<dbReference type="EMBL" id="AM942444">
    <property type="protein sequence ID" value="CAQ04084.1"/>
    <property type="molecule type" value="Genomic_DNA"/>
</dbReference>
<dbReference type="GO" id="GO:0006629">
    <property type="term" value="P:lipid metabolic process"/>
    <property type="evidence" value="ECO:0007669"/>
    <property type="project" value="InterPro"/>
</dbReference>
<keyword evidence="3" id="KW-1185">Reference proteome</keyword>
<dbReference type="Gene3D" id="3.20.20.190">
    <property type="entry name" value="Phosphatidylinositol (PI) phosphodiesterase"/>
    <property type="match status" value="1"/>
</dbReference>
<evidence type="ECO:0000313" key="3">
    <source>
        <dbReference type="Proteomes" id="UP000001727"/>
    </source>
</evidence>
<dbReference type="KEGG" id="cur:cu0124"/>
<evidence type="ECO:0000259" key="1">
    <source>
        <dbReference type="PROSITE" id="PS51704"/>
    </source>
</evidence>
<reference evidence="2 3" key="1">
    <citation type="journal article" date="2008" name="J. Biotechnol.">
        <title>The lifestyle of Corynebacterium urealyticum derived from its complete genome sequence established by pyrosequencing.</title>
        <authorList>
            <person name="Tauch A."/>
            <person name="Trost E."/>
            <person name="Tilker A."/>
            <person name="Ludewig U."/>
            <person name="Schneiker S."/>
            <person name="Goesmann A."/>
            <person name="Arnold W."/>
            <person name="Bekel T."/>
            <person name="Brinkrolf K."/>
            <person name="Brune I."/>
            <person name="Goetker S."/>
            <person name="Kalinowski J."/>
            <person name="Kamp P.-B."/>
            <person name="Lobo F.P."/>
            <person name="Viehoever P."/>
            <person name="Weisshaar B."/>
            <person name="Soriano F."/>
            <person name="Droege M."/>
            <person name="Puehler A."/>
        </authorList>
    </citation>
    <scope>NUCLEOTIDE SEQUENCE [LARGE SCALE GENOMIC DNA]</scope>
    <source>
        <strain evidence="3">ATCC 43042 / DSM 7109</strain>
    </source>
</reference>
<name>B1VE95_CORU7</name>
<protein>
    <recommendedName>
        <fullName evidence="1">GP-PDE domain-containing protein</fullName>
    </recommendedName>
</protein>